<evidence type="ECO:0000313" key="2">
    <source>
        <dbReference type="Proteomes" id="UP000030302"/>
    </source>
</evidence>
<name>A0A0A1F8L4_9BURK</name>
<accession>A0A0A1F8L4</accession>
<gene>
    <name evidence="1" type="ORF">LT85_0854</name>
</gene>
<evidence type="ECO:0008006" key="3">
    <source>
        <dbReference type="Google" id="ProtNLM"/>
    </source>
</evidence>
<dbReference type="HOGENOM" id="CLU_2583663_0_0_4"/>
<proteinExistence type="predicted"/>
<organism evidence="1 2">
    <name type="scientific">Collimonas arenae</name>
    <dbReference type="NCBI Taxonomy" id="279058"/>
    <lineage>
        <taxon>Bacteria</taxon>
        <taxon>Pseudomonadati</taxon>
        <taxon>Pseudomonadota</taxon>
        <taxon>Betaproteobacteria</taxon>
        <taxon>Burkholderiales</taxon>
        <taxon>Oxalobacteraceae</taxon>
        <taxon>Collimonas</taxon>
    </lineage>
</organism>
<dbReference type="STRING" id="279058.LT85_0854"/>
<sequence length="80" mass="8232">MMKKLLLVGIAALGASLLLGGCVAVPYGGNGYYGGYGYDGGYYGGGYYAPAYIAPSVNVGFGYYRGWGGGGWGGRGRGWR</sequence>
<dbReference type="EMBL" id="CP009962">
    <property type="protein sequence ID" value="AIY40014.1"/>
    <property type="molecule type" value="Genomic_DNA"/>
</dbReference>
<evidence type="ECO:0000313" key="1">
    <source>
        <dbReference type="EMBL" id="AIY40014.1"/>
    </source>
</evidence>
<dbReference type="AlphaFoldDB" id="A0A0A1F8L4"/>
<reference evidence="2" key="1">
    <citation type="journal article" date="2014" name="Soil Biol. Biochem.">
        <title>Structure and function of bacterial communities in ageing soils: Insights from the Mendocino ecological staircase.</title>
        <authorList>
            <person name="Uroz S."/>
            <person name="Tech J.J."/>
            <person name="Sawaya N.A."/>
            <person name="Frey-Klett P."/>
            <person name="Leveau J.H.J."/>
        </authorList>
    </citation>
    <scope>NUCLEOTIDE SEQUENCE [LARGE SCALE GENOMIC DNA]</scope>
    <source>
        <strain evidence="2">Cal35</strain>
    </source>
</reference>
<keyword evidence="2" id="KW-1185">Reference proteome</keyword>
<dbReference type="Proteomes" id="UP000030302">
    <property type="component" value="Chromosome"/>
</dbReference>
<dbReference type="PROSITE" id="PS51257">
    <property type="entry name" value="PROKAR_LIPOPROTEIN"/>
    <property type="match status" value="1"/>
</dbReference>
<protein>
    <recommendedName>
        <fullName evidence="3">Lipoprotein</fullName>
    </recommendedName>
</protein>
<dbReference type="KEGG" id="care:LT85_0854"/>